<proteinExistence type="predicted"/>
<keyword evidence="2" id="KW-1185">Reference proteome</keyword>
<protein>
    <submittedName>
        <fullName evidence="1">Uncharacterized protein</fullName>
    </submittedName>
</protein>
<evidence type="ECO:0000313" key="1">
    <source>
        <dbReference type="EMBL" id="GJJ67779.1"/>
    </source>
</evidence>
<accession>A0A9P3LR37</accession>
<gene>
    <name evidence="1" type="ORF">EMPS_00125</name>
</gene>
<dbReference type="EMBL" id="BQFW01000001">
    <property type="protein sequence ID" value="GJJ67779.1"/>
    <property type="molecule type" value="Genomic_DNA"/>
</dbReference>
<dbReference type="Proteomes" id="UP000827284">
    <property type="component" value="Unassembled WGS sequence"/>
</dbReference>
<sequence>MAVLARTATLVQKPSMAVSARGLQDVVDRPGDDNGSVVCVKEVDPDDLEEEADDVHVDDDEFFFSQLRIDWRTNVHYPNTESQVQKL</sequence>
<reference evidence="1" key="1">
    <citation type="submission" date="2021-11" db="EMBL/GenBank/DDBJ databases">
        <authorList>
            <person name="Herlambang A."/>
            <person name="Guo Y."/>
            <person name="Takashima Y."/>
            <person name="Nishizawa T."/>
        </authorList>
    </citation>
    <scope>NUCLEOTIDE SEQUENCE</scope>
    <source>
        <strain evidence="1">E1425</strain>
    </source>
</reference>
<name>A0A9P3LR37_9FUNG</name>
<reference evidence="1" key="2">
    <citation type="journal article" date="2022" name="Microbiol. Resour. Announc.">
        <title>Whole-Genome Sequence of Entomortierella parvispora E1425, a Mucoromycotan Fungus Associated with Burkholderiaceae-Related Endosymbiotic Bacteria.</title>
        <authorList>
            <person name="Herlambang A."/>
            <person name="Guo Y."/>
            <person name="Takashima Y."/>
            <person name="Narisawa K."/>
            <person name="Ohta H."/>
            <person name="Nishizawa T."/>
        </authorList>
    </citation>
    <scope>NUCLEOTIDE SEQUENCE</scope>
    <source>
        <strain evidence="1">E1425</strain>
    </source>
</reference>
<dbReference type="AlphaFoldDB" id="A0A9P3LR37"/>
<comment type="caution">
    <text evidence="1">The sequence shown here is derived from an EMBL/GenBank/DDBJ whole genome shotgun (WGS) entry which is preliminary data.</text>
</comment>
<organism evidence="1 2">
    <name type="scientific">Entomortierella parvispora</name>
    <dbReference type="NCBI Taxonomy" id="205924"/>
    <lineage>
        <taxon>Eukaryota</taxon>
        <taxon>Fungi</taxon>
        <taxon>Fungi incertae sedis</taxon>
        <taxon>Mucoromycota</taxon>
        <taxon>Mortierellomycotina</taxon>
        <taxon>Mortierellomycetes</taxon>
        <taxon>Mortierellales</taxon>
        <taxon>Mortierellaceae</taxon>
        <taxon>Entomortierella</taxon>
    </lineage>
</organism>
<evidence type="ECO:0000313" key="2">
    <source>
        <dbReference type="Proteomes" id="UP000827284"/>
    </source>
</evidence>